<feature type="domain" description="DUF11" evidence="2">
    <location>
        <begin position="820"/>
        <end position="910"/>
    </location>
</feature>
<evidence type="ECO:0000259" key="3">
    <source>
        <dbReference type="Pfam" id="PF21959"/>
    </source>
</evidence>
<dbReference type="InterPro" id="IPR055371">
    <property type="entry name" value="SpaA_PFL_dom_4"/>
</dbReference>
<protein>
    <recommendedName>
        <fullName evidence="7">DUF11 domain-containing protein</fullName>
    </recommendedName>
</protein>
<dbReference type="SUPFAM" id="SSF49899">
    <property type="entry name" value="Concanavalin A-like lectins/glucanases"/>
    <property type="match status" value="1"/>
</dbReference>
<gene>
    <name evidence="5" type="ORF">VA603_18405</name>
</gene>
<keyword evidence="6" id="KW-1185">Reference proteome</keyword>
<evidence type="ECO:0008006" key="7">
    <source>
        <dbReference type="Google" id="ProtNLM"/>
    </source>
</evidence>
<dbReference type="Pfam" id="PF24514">
    <property type="entry name" value="SpaA_4"/>
    <property type="match status" value="1"/>
</dbReference>
<sequence length="915" mass="92860">MSWKKAIVVVAAGVLAGHVVQAKAQFVVNASFRNTTAPGWSIPKVDNAGTVDDSNILTGGYGAISDTNTNDANGSGWLRLTTKRQNQAGVSLYTGSGFPSSSGVLLEFDYVSWGGVASNGADGISAFLYDANGSMAGAKPGASLGFCHGNGGYLAVALDEFGNFSSDARTVTDACTGITPHGATRQPQSIAIRGPVGSGNPYVAGLTLPGGQTLDVTGVTSRPTSNRRVRLVLVPKGSGTGYRVNVFYGATPETMTQLISNQDFAYAAPANLRLGFGGSTGGYVNVHEVREVFVRAPADLVVTKQVSTPQAAKGDRLSYTVTLTNKDINAVDAGNQAPTITPANAALFSDSLPSQLRDATWTCSASSGSTCPAASGTGSISTSNYTLAPGGVLTFSITGYVTDSAQCNATVSNTAAAVFPASSGFSDMNPDDNSATANFTVLCPAPFATCPTDAFVTRDSNLYTMDLSTGAMSLLGTSGPLANSGVNGIGFRQQDGYLWGYYKGTGAGDVPRLVRIGQNGVADLPFAAAPSGLGFSGQFVVADIQPGTGYYAAANAGSLYYINVATNAVVGSPVATTAFAQSSDMAFHPTDGNIYGVNNTTGGVFRVNSATGAKVDLPLALPLSPGSGGWGGIFFDSAGTMYAYRSGATTPPGLVYRIFNVSGSGGAMFYDVLAPNAPTSSNLDGARCPAAPPPALPPVIALSKTTTGATGGPFSFALTNTRTHASGQVTTTNAGTPTQVDADGNAANGVQPYTVDVTAQAVTISETVAPGWRLASATCRNSQGTVLGALNGSTYTLPAGTLATSQVYQCEFVNERSDVDLYITKTNNAAAVVPGTPFDYTLVIGNKGPQPADGAVVRDPAVAGLACSALTCTSTGGASCPTPLTVAALQSTTGLTIPGLPKDSSVELKLRCSAD</sequence>
<dbReference type="SUPFAM" id="SSF101898">
    <property type="entry name" value="NHL repeat"/>
    <property type="match status" value="1"/>
</dbReference>
<evidence type="ECO:0000259" key="4">
    <source>
        <dbReference type="Pfam" id="PF24514"/>
    </source>
</evidence>
<dbReference type="InterPro" id="IPR054215">
    <property type="entry name" value="DUF6923"/>
</dbReference>
<dbReference type="EMBL" id="JAYFUH010000258">
    <property type="protein sequence ID" value="MEA5669506.1"/>
    <property type="molecule type" value="Genomic_DNA"/>
</dbReference>
<accession>A0ABU5V822</accession>
<dbReference type="Pfam" id="PF21959">
    <property type="entry name" value="DUF6923"/>
    <property type="match status" value="1"/>
</dbReference>
<dbReference type="Proteomes" id="UP001301653">
    <property type="component" value="Unassembled WGS sequence"/>
</dbReference>
<feature type="chain" id="PRO_5047259535" description="DUF11 domain-containing protein" evidence="1">
    <location>
        <begin position="25"/>
        <end position="915"/>
    </location>
</feature>
<dbReference type="RefSeq" id="WP_323439695.1">
    <property type="nucleotide sequence ID" value="NZ_JAYFUH010000258.1"/>
</dbReference>
<dbReference type="InterPro" id="IPR013320">
    <property type="entry name" value="ConA-like_dom_sf"/>
</dbReference>
<dbReference type="InterPro" id="IPR001434">
    <property type="entry name" value="OmcB-like_DUF11"/>
</dbReference>
<evidence type="ECO:0000313" key="6">
    <source>
        <dbReference type="Proteomes" id="UP001301653"/>
    </source>
</evidence>
<dbReference type="InterPro" id="IPR047589">
    <property type="entry name" value="DUF11_rpt"/>
</dbReference>
<keyword evidence="1" id="KW-0732">Signal</keyword>
<feature type="signal peptide" evidence="1">
    <location>
        <begin position="1"/>
        <end position="24"/>
    </location>
</feature>
<proteinExistence type="predicted"/>
<comment type="caution">
    <text evidence="5">The sequence shown here is derived from an EMBL/GenBank/DDBJ whole genome shotgun (WGS) entry which is preliminary data.</text>
</comment>
<feature type="domain" description="DUF11" evidence="2">
    <location>
        <begin position="299"/>
        <end position="438"/>
    </location>
</feature>
<organism evidence="5 6">
    <name type="scientific">Stenotrophomonas capsici</name>
    <dbReference type="NCBI Taxonomy" id="3110230"/>
    <lineage>
        <taxon>Bacteria</taxon>
        <taxon>Pseudomonadati</taxon>
        <taxon>Pseudomonadota</taxon>
        <taxon>Gammaproteobacteria</taxon>
        <taxon>Lysobacterales</taxon>
        <taxon>Lysobacteraceae</taxon>
        <taxon>Stenotrophomonas</taxon>
    </lineage>
</organism>
<feature type="domain" description="DUF6923" evidence="3">
    <location>
        <begin position="459"/>
        <end position="689"/>
    </location>
</feature>
<dbReference type="Pfam" id="PF01345">
    <property type="entry name" value="DUF11"/>
    <property type="match status" value="2"/>
</dbReference>
<reference evidence="5 6" key="1">
    <citation type="submission" date="2023-12" db="EMBL/GenBank/DDBJ databases">
        <title>Stenotrophomonas guangdongensis sp. nov., isolated from wilted pepper plants (Capsicum annuum).</title>
        <authorList>
            <person name="Qiu M."/>
            <person name="Li Y."/>
            <person name="Liu Q."/>
            <person name="Zhang X."/>
            <person name="Huang Y."/>
            <person name="Guo R."/>
            <person name="Hu M."/>
            <person name="Zhou J."/>
            <person name="Zhou X."/>
        </authorList>
    </citation>
    <scope>NUCLEOTIDE SEQUENCE [LARGE SCALE GENOMIC DNA]</scope>
    <source>
        <strain evidence="5 6">MH1</strain>
    </source>
</reference>
<feature type="domain" description="SpaA-like prealbumin fold" evidence="4">
    <location>
        <begin position="700"/>
        <end position="816"/>
    </location>
</feature>
<name>A0ABU5V822_9GAMM</name>
<evidence type="ECO:0000259" key="2">
    <source>
        <dbReference type="Pfam" id="PF01345"/>
    </source>
</evidence>
<evidence type="ECO:0000313" key="5">
    <source>
        <dbReference type="EMBL" id="MEA5669506.1"/>
    </source>
</evidence>
<evidence type="ECO:0000256" key="1">
    <source>
        <dbReference type="SAM" id="SignalP"/>
    </source>
</evidence>
<dbReference type="NCBIfam" id="TIGR01451">
    <property type="entry name" value="B_ant_repeat"/>
    <property type="match status" value="1"/>
</dbReference>
<dbReference type="Gene3D" id="2.60.120.200">
    <property type="match status" value="1"/>
</dbReference>